<dbReference type="CDD" id="cd01949">
    <property type="entry name" value="GGDEF"/>
    <property type="match status" value="1"/>
</dbReference>
<feature type="transmembrane region" description="Helical" evidence="1">
    <location>
        <begin position="47"/>
        <end position="72"/>
    </location>
</feature>
<keyword evidence="1" id="KW-0472">Membrane</keyword>
<dbReference type="SUPFAM" id="SSF55785">
    <property type="entry name" value="PYP-like sensor domain (PAS domain)"/>
    <property type="match status" value="1"/>
</dbReference>
<dbReference type="PANTHER" id="PTHR44757:SF2">
    <property type="entry name" value="BIOFILM ARCHITECTURE MAINTENANCE PROTEIN MBAA"/>
    <property type="match status" value="1"/>
</dbReference>
<feature type="transmembrane region" description="Helical" evidence="1">
    <location>
        <begin position="84"/>
        <end position="102"/>
    </location>
</feature>
<keyword evidence="1" id="KW-1133">Transmembrane helix</keyword>
<gene>
    <name evidence="5" type="ORF">V1479_18305</name>
</gene>
<feature type="domain" description="GGDEF" evidence="3">
    <location>
        <begin position="389"/>
        <end position="522"/>
    </location>
</feature>
<sequence>MLTVYNCIVEDHDVRLVLLAAIICAISSLTAVSLLDHVKKATGRVHLAWTALTACSIGFGIWATHFVAMLAFAPSLPAAYDMPLTLLSLGAAVLITGLGIYLATIRENIDHHLVGGSIIGGGIAAMHFIGMAAFEVEGVLMWDQRYVAVSLVAAVIFGACAIRAALAMSGRWSKPVAALVLTLAICSLHFIAMAAVSIRPDASVTIAPSAVPATWLAVAVAVAALVILLLSAVALWVDLRDLRRSDVERKHLLDLANAAIEGLVVCQAGTVVTANASFLTLSGLALSDVIGVDFDRLIMRQATKTPEDETLLLRADGKRLPVEVLARTMSYNGVPHTVYAVRDLRERKKAEADIRHLALHDALTGLPNRRAFNERLEQEIATHGADDGRQLALLCLDLDRFKEINDLFGHAAGDAMLQRVAQSMAGVLGSDQMFARLGGDEFAIIAPGVEGCHEASRLAEAVLEAFRVENRDAASDGVISTSIGIALCPSDATDAETLVGQADTALYRAKADGRDTFRFYEKQMGQEVRMRRLMEHELRHAVSRNEFSLVYQPQKKLDTGETIGFEALLRWHHPERGSISPAVFVPVAEDSGAIVPIGEWVLETACNDAAGWDSHVTVAVNVSAVQLHSPEFAHKVHEILLRTGLPPRRLEIEITETALVRDMNRALATLRQLKTLGVMVAMDDFGTGYSSLSNLRAFPFDKIKIDGSFVRSVDTNRQAATIVKAVLGIGRGLGLPVLAEGVETTEELKFLASEFCQIGQGYLLGRPAPLSSMKDDKVATPSAA</sequence>
<dbReference type="Pfam" id="PF00563">
    <property type="entry name" value="EAL"/>
    <property type="match status" value="1"/>
</dbReference>
<feature type="transmembrane region" description="Helical" evidence="1">
    <location>
        <begin position="178"/>
        <end position="198"/>
    </location>
</feature>
<dbReference type="Proteomes" id="UP001559025">
    <property type="component" value="Unassembled WGS sequence"/>
</dbReference>
<dbReference type="PROSITE" id="PS50887">
    <property type="entry name" value="GGDEF"/>
    <property type="match status" value="1"/>
</dbReference>
<name>A0ABV3WZ11_9HYPH</name>
<dbReference type="InterPro" id="IPR005330">
    <property type="entry name" value="MHYT_dom"/>
</dbReference>
<evidence type="ECO:0000259" key="3">
    <source>
        <dbReference type="PROSITE" id="PS50887"/>
    </source>
</evidence>
<dbReference type="PROSITE" id="PS50924">
    <property type="entry name" value="MHYT"/>
    <property type="match status" value="1"/>
</dbReference>
<feature type="domain" description="MHYT" evidence="4">
    <location>
        <begin position="12"/>
        <end position="199"/>
    </location>
</feature>
<evidence type="ECO:0000313" key="5">
    <source>
        <dbReference type="EMBL" id="MEX4009269.1"/>
    </source>
</evidence>
<dbReference type="Gene3D" id="3.30.450.20">
    <property type="entry name" value="PAS domain"/>
    <property type="match status" value="1"/>
</dbReference>
<organism evidence="5 6">
    <name type="scientific">Neoaquamicrobium sediminum</name>
    <dbReference type="NCBI Taxonomy" id="1849104"/>
    <lineage>
        <taxon>Bacteria</taxon>
        <taxon>Pseudomonadati</taxon>
        <taxon>Pseudomonadota</taxon>
        <taxon>Alphaproteobacteria</taxon>
        <taxon>Hyphomicrobiales</taxon>
        <taxon>Phyllobacteriaceae</taxon>
        <taxon>Neoaquamicrobium</taxon>
    </lineage>
</organism>
<dbReference type="SUPFAM" id="SSF141868">
    <property type="entry name" value="EAL domain-like"/>
    <property type="match status" value="1"/>
</dbReference>
<dbReference type="Pfam" id="PF03707">
    <property type="entry name" value="MHYT"/>
    <property type="match status" value="3"/>
</dbReference>
<evidence type="ECO:0000256" key="1">
    <source>
        <dbReference type="PROSITE-ProRule" id="PRU00244"/>
    </source>
</evidence>
<dbReference type="InterPro" id="IPR000160">
    <property type="entry name" value="GGDEF_dom"/>
</dbReference>
<protein>
    <submittedName>
        <fullName evidence="5">EAL domain-containing protein</fullName>
    </submittedName>
</protein>
<dbReference type="CDD" id="cd01948">
    <property type="entry name" value="EAL"/>
    <property type="match status" value="1"/>
</dbReference>
<dbReference type="InterPro" id="IPR035965">
    <property type="entry name" value="PAS-like_dom_sf"/>
</dbReference>
<evidence type="ECO:0000313" key="6">
    <source>
        <dbReference type="Proteomes" id="UP001559025"/>
    </source>
</evidence>
<dbReference type="Gene3D" id="3.30.70.270">
    <property type="match status" value="1"/>
</dbReference>
<dbReference type="PANTHER" id="PTHR44757">
    <property type="entry name" value="DIGUANYLATE CYCLASE DGCP"/>
    <property type="match status" value="1"/>
</dbReference>
<dbReference type="InterPro" id="IPR029787">
    <property type="entry name" value="Nucleotide_cyclase"/>
</dbReference>
<dbReference type="SMART" id="SM00052">
    <property type="entry name" value="EAL"/>
    <property type="match status" value="1"/>
</dbReference>
<feature type="transmembrane region" description="Helical" evidence="1">
    <location>
        <begin position="114"/>
        <end position="134"/>
    </location>
</feature>
<dbReference type="InterPro" id="IPR035919">
    <property type="entry name" value="EAL_sf"/>
</dbReference>
<dbReference type="EMBL" id="JAZHFV010000006">
    <property type="protein sequence ID" value="MEX4009269.1"/>
    <property type="molecule type" value="Genomic_DNA"/>
</dbReference>
<evidence type="ECO:0000259" key="4">
    <source>
        <dbReference type="PROSITE" id="PS50924"/>
    </source>
</evidence>
<dbReference type="InterPro" id="IPR052155">
    <property type="entry name" value="Biofilm_reg_signaling"/>
</dbReference>
<comment type="caution">
    <text evidence="5">The sequence shown here is derived from an EMBL/GenBank/DDBJ whole genome shotgun (WGS) entry which is preliminary data.</text>
</comment>
<dbReference type="RefSeq" id="WP_368804207.1">
    <property type="nucleotide sequence ID" value="NZ_JAZHFV010000006.1"/>
</dbReference>
<dbReference type="Pfam" id="PF00990">
    <property type="entry name" value="GGDEF"/>
    <property type="match status" value="1"/>
</dbReference>
<feature type="transmembrane region" description="Helical" evidence="1">
    <location>
        <begin position="146"/>
        <end position="166"/>
    </location>
</feature>
<keyword evidence="1" id="KW-0812">Transmembrane</keyword>
<reference evidence="5 6" key="1">
    <citation type="submission" date="2024-01" db="EMBL/GenBank/DDBJ databases">
        <title>New evidence supports the origin of RcGTA from prophage.</title>
        <authorList>
            <person name="Xu Y."/>
            <person name="Liu B."/>
            <person name="Chen F."/>
        </authorList>
    </citation>
    <scope>NUCLEOTIDE SEQUENCE [LARGE SCALE GENOMIC DNA]</scope>
    <source>
        <strain evidence="5 6">CBW1107-2</strain>
    </source>
</reference>
<dbReference type="InterPro" id="IPR000014">
    <property type="entry name" value="PAS"/>
</dbReference>
<dbReference type="Gene3D" id="3.20.20.450">
    <property type="entry name" value="EAL domain"/>
    <property type="match status" value="1"/>
</dbReference>
<dbReference type="InterPro" id="IPR001633">
    <property type="entry name" value="EAL_dom"/>
</dbReference>
<dbReference type="SMART" id="SM00267">
    <property type="entry name" value="GGDEF"/>
    <property type="match status" value="1"/>
</dbReference>
<dbReference type="NCBIfam" id="TIGR00254">
    <property type="entry name" value="GGDEF"/>
    <property type="match status" value="1"/>
</dbReference>
<feature type="transmembrane region" description="Helical" evidence="1">
    <location>
        <begin position="16"/>
        <end position="35"/>
    </location>
</feature>
<proteinExistence type="predicted"/>
<dbReference type="PROSITE" id="PS50883">
    <property type="entry name" value="EAL"/>
    <property type="match status" value="1"/>
</dbReference>
<accession>A0ABV3WZ11</accession>
<evidence type="ECO:0000259" key="2">
    <source>
        <dbReference type="PROSITE" id="PS50883"/>
    </source>
</evidence>
<dbReference type="NCBIfam" id="TIGR00229">
    <property type="entry name" value="sensory_box"/>
    <property type="match status" value="1"/>
</dbReference>
<feature type="transmembrane region" description="Helical" evidence="1">
    <location>
        <begin position="213"/>
        <end position="237"/>
    </location>
</feature>
<dbReference type="SUPFAM" id="SSF55073">
    <property type="entry name" value="Nucleotide cyclase"/>
    <property type="match status" value="1"/>
</dbReference>
<dbReference type="InterPro" id="IPR043128">
    <property type="entry name" value="Rev_trsase/Diguanyl_cyclase"/>
</dbReference>
<keyword evidence="6" id="KW-1185">Reference proteome</keyword>
<feature type="domain" description="EAL" evidence="2">
    <location>
        <begin position="531"/>
        <end position="781"/>
    </location>
</feature>